<feature type="binding site" evidence="2">
    <location>
        <position position="73"/>
    </location>
    <ligand>
        <name>Fe cation</name>
        <dbReference type="ChEBI" id="CHEBI:24875"/>
    </ligand>
</feature>
<evidence type="ECO:0000256" key="3">
    <source>
        <dbReference type="RuleBase" id="RU003457"/>
    </source>
</evidence>
<feature type="domain" description="Pirin N-terminal" evidence="4">
    <location>
        <begin position="63"/>
        <end position="139"/>
    </location>
</feature>
<dbReference type="STRING" id="388280.SAMN04488057_11765"/>
<evidence type="ECO:0000313" key="7">
    <source>
        <dbReference type="Proteomes" id="UP000184513"/>
    </source>
</evidence>
<feature type="binding site" evidence="2">
    <location>
        <position position="117"/>
    </location>
    <ligand>
        <name>Fe cation</name>
        <dbReference type="ChEBI" id="CHEBI:24875"/>
    </ligand>
</feature>
<accession>A0A1M7QF92</accession>
<keyword evidence="2" id="KW-0479">Metal-binding</keyword>
<evidence type="ECO:0000259" key="5">
    <source>
        <dbReference type="Pfam" id="PF05726"/>
    </source>
</evidence>
<name>A0A1M7QF92_9BACT</name>
<dbReference type="Pfam" id="PF02678">
    <property type="entry name" value="Pirin"/>
    <property type="match status" value="1"/>
</dbReference>
<evidence type="ECO:0000256" key="1">
    <source>
        <dbReference type="ARBA" id="ARBA00008416"/>
    </source>
</evidence>
<dbReference type="Pfam" id="PF05726">
    <property type="entry name" value="Pirin_C"/>
    <property type="match status" value="1"/>
</dbReference>
<dbReference type="SUPFAM" id="SSF51182">
    <property type="entry name" value="RmlC-like cupins"/>
    <property type="match status" value="1"/>
</dbReference>
<protein>
    <recommendedName>
        <fullName evidence="8">Pirin</fullName>
    </recommendedName>
</protein>
<organism evidence="6 7">
    <name type="scientific">Cyclobacterium lianum</name>
    <dbReference type="NCBI Taxonomy" id="388280"/>
    <lineage>
        <taxon>Bacteria</taxon>
        <taxon>Pseudomonadati</taxon>
        <taxon>Bacteroidota</taxon>
        <taxon>Cytophagia</taxon>
        <taxon>Cytophagales</taxon>
        <taxon>Cyclobacteriaceae</taxon>
        <taxon>Cyclobacterium</taxon>
    </lineage>
</organism>
<dbReference type="CDD" id="cd02909">
    <property type="entry name" value="cupin_pirin_N"/>
    <property type="match status" value="1"/>
</dbReference>
<evidence type="ECO:0000313" key="6">
    <source>
        <dbReference type="EMBL" id="SHN29560.1"/>
    </source>
</evidence>
<dbReference type="InterPro" id="IPR003829">
    <property type="entry name" value="Pirin_N_dom"/>
</dbReference>
<dbReference type="Gene3D" id="2.60.120.10">
    <property type="entry name" value="Jelly Rolls"/>
    <property type="match status" value="2"/>
</dbReference>
<evidence type="ECO:0000256" key="2">
    <source>
        <dbReference type="PIRSR" id="PIRSR006232-1"/>
    </source>
</evidence>
<keyword evidence="2" id="KW-0408">Iron</keyword>
<feature type="domain" description="Pirin C-terminal" evidence="5">
    <location>
        <begin position="208"/>
        <end position="308"/>
    </location>
</feature>
<feature type="binding site" evidence="2">
    <location>
        <position position="119"/>
    </location>
    <ligand>
        <name>Fe cation</name>
        <dbReference type="ChEBI" id="CHEBI:24875"/>
    </ligand>
</feature>
<proteinExistence type="inferred from homology"/>
<dbReference type="InterPro" id="IPR012093">
    <property type="entry name" value="Pirin"/>
</dbReference>
<evidence type="ECO:0008006" key="8">
    <source>
        <dbReference type="Google" id="ProtNLM"/>
    </source>
</evidence>
<comment type="similarity">
    <text evidence="1 3">Belongs to the pirin family.</text>
</comment>
<dbReference type="AlphaFoldDB" id="A0A1M7QF92"/>
<dbReference type="PANTHER" id="PTHR13903:SF8">
    <property type="entry name" value="PIRIN"/>
    <property type="match status" value="1"/>
</dbReference>
<dbReference type="GO" id="GO:0046872">
    <property type="term" value="F:metal ion binding"/>
    <property type="evidence" value="ECO:0007669"/>
    <property type="project" value="UniProtKB-KW"/>
</dbReference>
<dbReference type="OrthoDB" id="321327at2"/>
<dbReference type="PANTHER" id="PTHR13903">
    <property type="entry name" value="PIRIN-RELATED"/>
    <property type="match status" value="1"/>
</dbReference>
<feature type="binding site" evidence="2">
    <location>
        <position position="75"/>
    </location>
    <ligand>
        <name>Fe cation</name>
        <dbReference type="ChEBI" id="CHEBI:24875"/>
    </ligand>
</feature>
<reference evidence="6 7" key="1">
    <citation type="submission" date="2016-11" db="EMBL/GenBank/DDBJ databases">
        <authorList>
            <person name="Jaros S."/>
            <person name="Januszkiewicz K."/>
            <person name="Wedrychowicz H."/>
        </authorList>
    </citation>
    <scope>NUCLEOTIDE SEQUENCE [LARGE SCALE GENOMIC DNA]</scope>
    <source>
        <strain evidence="6 7">CGMCC 1.6102</strain>
    </source>
</reference>
<keyword evidence="7" id="KW-1185">Reference proteome</keyword>
<comment type="cofactor">
    <cofactor evidence="2">
        <name>Fe cation</name>
        <dbReference type="ChEBI" id="CHEBI:24875"/>
    </cofactor>
    <text evidence="2">Binds 1 Fe cation per subunit.</text>
</comment>
<dbReference type="InterPro" id="IPR008778">
    <property type="entry name" value="Pirin_C_dom"/>
</dbReference>
<dbReference type="EMBL" id="FRCY01000017">
    <property type="protein sequence ID" value="SHN29560.1"/>
    <property type="molecule type" value="Genomic_DNA"/>
</dbReference>
<dbReference type="InterPro" id="IPR011051">
    <property type="entry name" value="RmlC_Cupin_sf"/>
</dbReference>
<dbReference type="RefSeq" id="WP_073097308.1">
    <property type="nucleotide sequence ID" value="NZ_FRCY01000017.1"/>
</dbReference>
<dbReference type="InterPro" id="IPR014710">
    <property type="entry name" value="RmlC-like_jellyroll"/>
</dbReference>
<dbReference type="Proteomes" id="UP000184513">
    <property type="component" value="Unassembled WGS sequence"/>
</dbReference>
<sequence length="337" mass="37498">MNATIKAIRPLGFQWQTQDPFLFCAHHHDFFPRGKSDMSPADGLENRMIGQDFSGKDGWSMYHGSKVPGFPAHPHKGFETVTIVEKGLVDHSDSLGAAGRFGNGDTQWMTAGRGVMHSEMFPLLNEKEKNELHLFQIWLNLPKASKQVPAHFKMMWNEEIPVVKTTDANGRQTTIKLIAGKYGNQGALAPAPDSYAANPANEVGIWLIQADPEASFTLPQSSAGTNRSLFFYEGDFIDIGGERIADAHSVDLAEEKAITVKNGGQTGYFLYLQGKPLSEKVVQHGPFVMNSNQEIQEAVHEFQRTQFGGWPWESHEHTHGKEKGRFAIHADGREEIK</sequence>
<gene>
    <name evidence="6" type="ORF">SAMN04488057_11765</name>
</gene>
<evidence type="ECO:0000259" key="4">
    <source>
        <dbReference type="Pfam" id="PF02678"/>
    </source>
</evidence>